<feature type="signal peptide" evidence="1">
    <location>
        <begin position="1"/>
        <end position="18"/>
    </location>
</feature>
<evidence type="ECO:0008006" key="4">
    <source>
        <dbReference type="Google" id="ProtNLM"/>
    </source>
</evidence>
<keyword evidence="1" id="KW-0732">Signal</keyword>
<organism evidence="2 3">
    <name type="scientific">[Torrubiella] hemipterigena</name>
    <dbReference type="NCBI Taxonomy" id="1531966"/>
    <lineage>
        <taxon>Eukaryota</taxon>
        <taxon>Fungi</taxon>
        <taxon>Dikarya</taxon>
        <taxon>Ascomycota</taxon>
        <taxon>Pezizomycotina</taxon>
        <taxon>Sordariomycetes</taxon>
        <taxon>Hypocreomycetidae</taxon>
        <taxon>Hypocreales</taxon>
        <taxon>Clavicipitaceae</taxon>
        <taxon>Clavicipitaceae incertae sedis</taxon>
        <taxon>'Torrubiella' clade</taxon>
    </lineage>
</organism>
<protein>
    <recommendedName>
        <fullName evidence="4">Antifungal protein</fullName>
    </recommendedName>
</protein>
<feature type="chain" id="PRO_5001989488" description="Antifungal protein" evidence="1">
    <location>
        <begin position="19"/>
        <end position="82"/>
    </location>
</feature>
<evidence type="ECO:0000313" key="3">
    <source>
        <dbReference type="Proteomes" id="UP000039046"/>
    </source>
</evidence>
<dbReference type="AlphaFoldDB" id="A0A0A1SXM9"/>
<name>A0A0A1SXM9_9HYPO</name>
<dbReference type="HOGENOM" id="CLU_2559912_0_0_1"/>
<keyword evidence="3" id="KW-1185">Reference proteome</keyword>
<sequence>MKSTVLIATAALFATSMAGLAPRGTLKGNCVRRGNDHQKWGTCLVLDKDGKTKHIPCASDHPCPDDGKTHTCTWASGNAKCN</sequence>
<gene>
    <name evidence="2" type="ORF">VHEMI03111</name>
</gene>
<proteinExistence type="predicted"/>
<evidence type="ECO:0000313" key="2">
    <source>
        <dbReference type="EMBL" id="CEJ83081.1"/>
    </source>
</evidence>
<accession>A0A0A1SXM9</accession>
<evidence type="ECO:0000256" key="1">
    <source>
        <dbReference type="SAM" id="SignalP"/>
    </source>
</evidence>
<dbReference type="Proteomes" id="UP000039046">
    <property type="component" value="Unassembled WGS sequence"/>
</dbReference>
<dbReference type="EMBL" id="CDHN01000001">
    <property type="protein sequence ID" value="CEJ83081.1"/>
    <property type="molecule type" value="Genomic_DNA"/>
</dbReference>
<reference evidence="2 3" key="1">
    <citation type="journal article" date="2015" name="Genome Announc.">
        <title>Draft Genome Sequence and Gene Annotation of the Entomopathogenic Fungus Verticillium hemipterigenum.</title>
        <authorList>
            <person name="Horn F."/>
            <person name="Habel A."/>
            <person name="Scharf D.H."/>
            <person name="Dworschak J."/>
            <person name="Brakhage A.A."/>
            <person name="Guthke R."/>
            <person name="Hertweck C."/>
            <person name="Linde J."/>
        </authorList>
    </citation>
    <scope>NUCLEOTIDE SEQUENCE [LARGE SCALE GENOMIC DNA]</scope>
</reference>